<dbReference type="PANTHER" id="PTHR42940">
    <property type="entry name" value="ALCOHOL DEHYDROGENASE 1-RELATED"/>
    <property type="match status" value="1"/>
</dbReference>
<dbReference type="InterPro" id="IPR036291">
    <property type="entry name" value="NAD(P)-bd_dom_sf"/>
</dbReference>
<gene>
    <name evidence="8" type="ORF">LTR82_002245</name>
</gene>
<feature type="region of interest" description="Disordered" evidence="6">
    <location>
        <begin position="1"/>
        <end position="21"/>
    </location>
</feature>
<dbReference type="GO" id="GO:0046872">
    <property type="term" value="F:metal ion binding"/>
    <property type="evidence" value="ECO:0007669"/>
    <property type="project" value="UniProtKB-KW"/>
</dbReference>
<dbReference type="InterPro" id="IPR013154">
    <property type="entry name" value="ADH-like_N"/>
</dbReference>
<dbReference type="InterPro" id="IPR011032">
    <property type="entry name" value="GroES-like_sf"/>
</dbReference>
<dbReference type="PANTHER" id="PTHR42940:SF8">
    <property type="entry name" value="VACUOLAR PROTEIN SORTING-ASSOCIATED PROTEIN 11"/>
    <property type="match status" value="1"/>
</dbReference>
<evidence type="ECO:0000256" key="5">
    <source>
        <dbReference type="ARBA" id="ARBA00023002"/>
    </source>
</evidence>
<dbReference type="SUPFAM" id="SSF50129">
    <property type="entry name" value="GroES-like"/>
    <property type="match status" value="1"/>
</dbReference>
<dbReference type="InterPro" id="IPR013149">
    <property type="entry name" value="ADH-like_C"/>
</dbReference>
<accession>A0AAN6FXS6</accession>
<evidence type="ECO:0000256" key="1">
    <source>
        <dbReference type="ARBA" id="ARBA00001947"/>
    </source>
</evidence>
<dbReference type="Pfam" id="PF00107">
    <property type="entry name" value="ADH_zinc_N"/>
    <property type="match status" value="1"/>
</dbReference>
<dbReference type="SMART" id="SM00829">
    <property type="entry name" value="PKS_ER"/>
    <property type="match status" value="1"/>
</dbReference>
<evidence type="ECO:0000256" key="4">
    <source>
        <dbReference type="ARBA" id="ARBA00022833"/>
    </source>
</evidence>
<dbReference type="Gene3D" id="3.40.50.720">
    <property type="entry name" value="NAD(P)-binding Rossmann-like Domain"/>
    <property type="match status" value="1"/>
</dbReference>
<dbReference type="Gene3D" id="3.90.180.10">
    <property type="entry name" value="Medium-chain alcohol dehydrogenases, catalytic domain"/>
    <property type="match status" value="1"/>
</dbReference>
<dbReference type="Pfam" id="PF08240">
    <property type="entry name" value="ADH_N"/>
    <property type="match status" value="1"/>
</dbReference>
<evidence type="ECO:0000256" key="3">
    <source>
        <dbReference type="ARBA" id="ARBA00022723"/>
    </source>
</evidence>
<sequence>MTASVTEAAKANSELDPAAGKVTLKATAGKGTMRAGQWDPVRSPHDVEEIDRSHAGPQEQKKVVIREVSIPEAGPGQFLVKIASASLCHSDILSIDANNAATLGHEGAGHIEKMHPSVEDKGFKVGDPIGFLYIIGCCFECEGCMIHNIHCVTGKQLLQGFTTDGFFAEYAVVDYQNAIKLPETIDIKTASPIFCAGITAFHAVDNAELKEGDWMAVVGAGGLGQQATQIAKAMGFKVVALDVNDATLEVCQKQGADAVFNSMSNKDYVEELKKLTSGGVKAACVFSNADAVSLRNSAHTVRQSLIKNQAYAGVPSILRLGGVMMVIGLPNNPLKISSMDLALGKYKVKSESTSIPQRMKKAVEFLAKHNIKPEVQQRKLDDLNDMVTEMREGKATKRMLVNF</sequence>
<comment type="caution">
    <text evidence="8">The sequence shown here is derived from an EMBL/GenBank/DDBJ whole genome shotgun (WGS) entry which is preliminary data.</text>
</comment>
<evidence type="ECO:0000256" key="2">
    <source>
        <dbReference type="ARBA" id="ARBA00008072"/>
    </source>
</evidence>
<dbReference type="InterPro" id="IPR020843">
    <property type="entry name" value="ER"/>
</dbReference>
<dbReference type="Proteomes" id="UP001168146">
    <property type="component" value="Unassembled WGS sequence"/>
</dbReference>
<evidence type="ECO:0000259" key="7">
    <source>
        <dbReference type="SMART" id="SM00829"/>
    </source>
</evidence>
<evidence type="ECO:0000256" key="6">
    <source>
        <dbReference type="SAM" id="MobiDB-lite"/>
    </source>
</evidence>
<comment type="cofactor">
    <cofactor evidence="1">
        <name>Zn(2+)</name>
        <dbReference type="ChEBI" id="CHEBI:29105"/>
    </cofactor>
</comment>
<keyword evidence="3" id="KW-0479">Metal-binding</keyword>
<dbReference type="AlphaFoldDB" id="A0AAN6FXS6"/>
<evidence type="ECO:0000313" key="8">
    <source>
        <dbReference type="EMBL" id="KAK0326404.1"/>
    </source>
</evidence>
<evidence type="ECO:0000313" key="9">
    <source>
        <dbReference type="Proteomes" id="UP001168146"/>
    </source>
</evidence>
<comment type="similarity">
    <text evidence="2">Belongs to the zinc-containing alcohol dehydrogenase family.</text>
</comment>
<feature type="domain" description="Enoyl reductase (ER)" evidence="7">
    <location>
        <begin position="59"/>
        <end position="401"/>
    </location>
</feature>
<organism evidence="8 9">
    <name type="scientific">Friedmanniomyces endolithicus</name>
    <dbReference type="NCBI Taxonomy" id="329885"/>
    <lineage>
        <taxon>Eukaryota</taxon>
        <taxon>Fungi</taxon>
        <taxon>Dikarya</taxon>
        <taxon>Ascomycota</taxon>
        <taxon>Pezizomycotina</taxon>
        <taxon>Dothideomycetes</taxon>
        <taxon>Dothideomycetidae</taxon>
        <taxon>Mycosphaerellales</taxon>
        <taxon>Teratosphaeriaceae</taxon>
        <taxon>Friedmanniomyces</taxon>
    </lineage>
</organism>
<dbReference type="GO" id="GO:0016491">
    <property type="term" value="F:oxidoreductase activity"/>
    <property type="evidence" value="ECO:0007669"/>
    <property type="project" value="UniProtKB-KW"/>
</dbReference>
<proteinExistence type="inferred from homology"/>
<name>A0AAN6FXS6_9PEZI</name>
<dbReference type="EMBL" id="JASUXU010000004">
    <property type="protein sequence ID" value="KAK0326404.1"/>
    <property type="molecule type" value="Genomic_DNA"/>
</dbReference>
<protein>
    <recommendedName>
        <fullName evidence="7">Enoyl reductase (ER) domain-containing protein</fullName>
    </recommendedName>
</protein>
<keyword evidence="4" id="KW-0862">Zinc</keyword>
<keyword evidence="5" id="KW-0560">Oxidoreductase</keyword>
<dbReference type="SUPFAM" id="SSF51735">
    <property type="entry name" value="NAD(P)-binding Rossmann-fold domains"/>
    <property type="match status" value="1"/>
</dbReference>
<reference evidence="8" key="1">
    <citation type="submission" date="2021-12" db="EMBL/GenBank/DDBJ databases">
        <title>Black yeast isolated from Biological Soil Crust.</title>
        <authorList>
            <person name="Kurbessoian T."/>
        </authorList>
    </citation>
    <scope>NUCLEOTIDE SEQUENCE</scope>
    <source>
        <strain evidence="8">CCFEE 5208</strain>
    </source>
</reference>